<accession>A0A0G3D0T2</accession>
<dbReference type="EMBL" id="VMBB01000042">
    <property type="protein sequence ID" value="MDR8262523.1"/>
    <property type="molecule type" value="Genomic_DNA"/>
</dbReference>
<proteinExistence type="predicted"/>
<dbReference type="EMBL" id="WPIP01000048">
    <property type="protein sequence ID" value="MVM91551.1"/>
    <property type="molecule type" value="Genomic_DNA"/>
</dbReference>
<reference evidence="1" key="3">
    <citation type="submission" date="2019-07" db="EMBL/GenBank/DDBJ databases">
        <title>Biological characteristics of mucoid Acinetobacter baumannii from a general hospital in China.</title>
        <authorList>
            <person name="Hua X."/>
            <person name="Yu Y."/>
        </authorList>
    </citation>
    <scope>NUCLEOTIDE SEQUENCE [LARGE SCALE GENOMIC DNA]</scope>
    <source>
        <strain evidence="1">N41</strain>
    </source>
</reference>
<dbReference type="Proteomes" id="UP000439424">
    <property type="component" value="Unassembled WGS sequence"/>
</dbReference>
<evidence type="ECO:0000313" key="4">
    <source>
        <dbReference type="EMBL" id="TPU67428.1"/>
    </source>
</evidence>
<dbReference type="Proteomes" id="UP000237823">
    <property type="component" value="Unassembled WGS sequence"/>
</dbReference>
<evidence type="ECO:0000313" key="1">
    <source>
        <dbReference type="EMBL" id="MDR8262523.1"/>
    </source>
</evidence>
<reference evidence="2 7" key="4">
    <citation type="submission" date="2019-11" db="EMBL/GenBank/DDBJ databases">
        <title>Multidrug-resistant Acinetobacter baumannii moving toward extensively drug-resistant over fifteen years in South of Brazil.</title>
        <authorList>
            <person name="Fedrigo N.H."/>
            <person name="Cerdeira L."/>
            <person name="Fuga B."/>
            <person name="Marini P.V.B."/>
            <person name="Shinohara D.R."/>
            <person name="Carrara-Marroni F.E."/>
            <person name="Lincopan N."/>
            <person name="Tognim M.C.B."/>
        </authorList>
    </citation>
    <scope>NUCLEOTIDE SEQUENCE [LARGE SCALE GENOMIC DNA]</scope>
    <source>
        <strain evidence="2 7">Ac576</strain>
    </source>
</reference>
<organism evidence="4 6">
    <name type="scientific">Acinetobacter baumannii</name>
    <dbReference type="NCBI Taxonomy" id="470"/>
    <lineage>
        <taxon>Bacteria</taxon>
        <taxon>Pseudomonadati</taxon>
        <taxon>Pseudomonadota</taxon>
        <taxon>Gammaproteobacteria</taxon>
        <taxon>Moraxellales</taxon>
        <taxon>Moraxellaceae</taxon>
        <taxon>Acinetobacter</taxon>
        <taxon>Acinetobacter calcoaceticus/baumannii complex</taxon>
    </lineage>
</organism>
<dbReference type="AlphaFoldDB" id="A0A0G3D0T2"/>
<comment type="caution">
    <text evidence="4">The sequence shown here is derived from an EMBL/GenBank/DDBJ whole genome shotgun (WGS) entry which is preliminary data.</text>
</comment>
<gene>
    <name evidence="3" type="ORF">B9W25_01010</name>
    <name evidence="4" type="ORF">FJU42_04225</name>
    <name evidence="1" type="ORF">FPK87_18945</name>
    <name evidence="2" type="ORF">GNY86_08475</name>
</gene>
<dbReference type="RefSeq" id="WP_000238616.1">
    <property type="nucleotide sequence ID" value="NZ_AP031581.1"/>
</dbReference>
<evidence type="ECO:0000313" key="3">
    <source>
        <dbReference type="EMBL" id="PRN37302.1"/>
    </source>
</evidence>
<evidence type="ECO:0000313" key="6">
    <source>
        <dbReference type="Proteomes" id="UP000315888"/>
    </source>
</evidence>
<dbReference type="EMBL" id="NEPB01000002">
    <property type="protein sequence ID" value="PRN37302.1"/>
    <property type="molecule type" value="Genomic_DNA"/>
</dbReference>
<dbReference type="EMBL" id="VHGY01000009">
    <property type="protein sequence ID" value="TPU67428.1"/>
    <property type="molecule type" value="Genomic_DNA"/>
</dbReference>
<evidence type="ECO:0000313" key="5">
    <source>
        <dbReference type="Proteomes" id="UP000237823"/>
    </source>
</evidence>
<name>A0A0G3D0T2_ACIBA</name>
<evidence type="ECO:0000313" key="7">
    <source>
        <dbReference type="Proteomes" id="UP000439424"/>
    </source>
</evidence>
<dbReference type="Proteomes" id="UP000315888">
    <property type="component" value="Unassembled WGS sequence"/>
</dbReference>
<sequence length="72" mass="8238">MVKHVDYEAVYDGENFSFIKVLMDDGSYDPIAGTNGPYGIITIVGYEVRISYPENLTQELIEKMVNQFTRKN</sequence>
<reference evidence="4 6" key="2">
    <citation type="submission" date="2019-06" db="EMBL/GenBank/DDBJ databases">
        <title>A Diverse Panel of Clinical Acinetobacter baumannii for Research Use.</title>
        <authorList>
            <person name="Mcgann P."/>
            <person name="Snesrud E."/>
            <person name="Galac M.R."/>
        </authorList>
    </citation>
    <scope>NUCLEOTIDE SEQUENCE [LARGE SCALE GENOMIC DNA]</scope>
    <source>
        <strain evidence="4 6">MRSN14237</strain>
    </source>
</reference>
<evidence type="ECO:0000313" key="2">
    <source>
        <dbReference type="EMBL" id="MVM91551.1"/>
    </source>
</evidence>
<protein>
    <submittedName>
        <fullName evidence="4">Uncharacterized protein</fullName>
    </submittedName>
</protein>
<reference evidence="3 5" key="1">
    <citation type="submission" date="2017-04" db="EMBL/GenBank/DDBJ databases">
        <title>Comparison of Acinetobacter baumannii whole genome sequences from two major hospitals in Kuwait.</title>
        <authorList>
            <person name="Nasser K."/>
            <person name="Habibi N."/>
            <person name="Khan M.W."/>
            <person name="Purohit P."/>
            <person name="Al-Obaid I."/>
            <person name="Dhar R."/>
            <person name="Al-Fouzan W."/>
            <person name="Mustafa A.S."/>
        </authorList>
    </citation>
    <scope>NUCLEOTIDE SEQUENCE [LARGE SCALE GENOMIC DNA]</scope>
    <source>
        <strain evidence="3 5">KUFAR57</strain>
    </source>
</reference>